<evidence type="ECO:0000259" key="3">
    <source>
        <dbReference type="PROSITE" id="PS50977"/>
    </source>
</evidence>
<feature type="DNA-binding region" description="H-T-H motif" evidence="2">
    <location>
        <begin position="30"/>
        <end position="49"/>
    </location>
</feature>
<protein>
    <recommendedName>
        <fullName evidence="3">HTH tetR-type domain-containing protein</fullName>
    </recommendedName>
</protein>
<evidence type="ECO:0000256" key="1">
    <source>
        <dbReference type="ARBA" id="ARBA00023125"/>
    </source>
</evidence>
<proteinExistence type="predicted"/>
<dbReference type="OrthoDB" id="9789566at2"/>
<keyword evidence="5" id="KW-1185">Reference proteome</keyword>
<dbReference type="EMBL" id="LYPA01000030">
    <property type="protein sequence ID" value="OBR67956.1"/>
    <property type="molecule type" value="Genomic_DNA"/>
</dbReference>
<feature type="domain" description="HTH tetR-type" evidence="3">
    <location>
        <begin position="5"/>
        <end position="67"/>
    </location>
</feature>
<comment type="caution">
    <text evidence="4">The sequence shown here is derived from an EMBL/GenBank/DDBJ whole genome shotgun (WGS) entry which is preliminary data.</text>
</comment>
<dbReference type="AlphaFoldDB" id="A0A1A5YQR0"/>
<dbReference type="Proteomes" id="UP000092024">
    <property type="component" value="Unassembled WGS sequence"/>
</dbReference>
<accession>A0A1A5YQR0</accession>
<dbReference type="SUPFAM" id="SSF46689">
    <property type="entry name" value="Homeodomain-like"/>
    <property type="match status" value="1"/>
</dbReference>
<dbReference type="Gene3D" id="1.10.357.10">
    <property type="entry name" value="Tetracycline Repressor, domain 2"/>
    <property type="match status" value="1"/>
</dbReference>
<keyword evidence="1 2" id="KW-0238">DNA-binding</keyword>
<dbReference type="STRING" id="1844972.A7K91_18665"/>
<gene>
    <name evidence="4" type="ORF">A7K91_18665</name>
</gene>
<evidence type="ECO:0000313" key="4">
    <source>
        <dbReference type="EMBL" id="OBR67956.1"/>
    </source>
</evidence>
<dbReference type="PROSITE" id="PS50977">
    <property type="entry name" value="HTH_TETR_2"/>
    <property type="match status" value="1"/>
</dbReference>
<dbReference type="PANTHER" id="PTHR43479">
    <property type="entry name" value="ACREF/ENVCD OPERON REPRESSOR-RELATED"/>
    <property type="match status" value="1"/>
</dbReference>
<dbReference type="InterPro" id="IPR009057">
    <property type="entry name" value="Homeodomain-like_sf"/>
</dbReference>
<dbReference type="PANTHER" id="PTHR43479:SF11">
    <property type="entry name" value="ACREF_ENVCD OPERON REPRESSOR-RELATED"/>
    <property type="match status" value="1"/>
</dbReference>
<dbReference type="RefSeq" id="WP_068679884.1">
    <property type="nucleotide sequence ID" value="NZ_LYPA01000030.1"/>
</dbReference>
<evidence type="ECO:0000256" key="2">
    <source>
        <dbReference type="PROSITE-ProRule" id="PRU00335"/>
    </source>
</evidence>
<sequence length="196" mass="22003">MKKQEEAKTAIFNAAMELIHASEGNVDEITTRMIAEKAGVGVGLINYHFQTKDRLIEGCVQTIIHHVTGNFKPGLIKNLSSQERLSAVMKQVADFLMENQAVSRISVLGDFAKPEPTDNTMRTVEGFCKTMDLPEGESFIKEKIAMFALTTTLQAAFLRKNSTLVTFGFNFEIKEERDRFIDLLVEQIARGNNNEQ</sequence>
<dbReference type="GO" id="GO:0003677">
    <property type="term" value="F:DNA binding"/>
    <property type="evidence" value="ECO:0007669"/>
    <property type="project" value="UniProtKB-UniRule"/>
</dbReference>
<organism evidence="4 5">
    <name type="scientific">Paenibacillus oryzae</name>
    <dbReference type="NCBI Taxonomy" id="1844972"/>
    <lineage>
        <taxon>Bacteria</taxon>
        <taxon>Bacillati</taxon>
        <taxon>Bacillota</taxon>
        <taxon>Bacilli</taxon>
        <taxon>Bacillales</taxon>
        <taxon>Paenibacillaceae</taxon>
        <taxon>Paenibacillus</taxon>
    </lineage>
</organism>
<dbReference type="Pfam" id="PF00440">
    <property type="entry name" value="TetR_N"/>
    <property type="match status" value="1"/>
</dbReference>
<dbReference type="InterPro" id="IPR050624">
    <property type="entry name" value="HTH-type_Tx_Regulator"/>
</dbReference>
<dbReference type="InterPro" id="IPR001647">
    <property type="entry name" value="HTH_TetR"/>
</dbReference>
<reference evidence="4 5" key="1">
    <citation type="submission" date="2016-05" db="EMBL/GenBank/DDBJ databases">
        <title>Paenibacillus oryzae. sp. nov., isolated from the rice root.</title>
        <authorList>
            <person name="Zhang J."/>
            <person name="Zhang X."/>
        </authorList>
    </citation>
    <scope>NUCLEOTIDE SEQUENCE [LARGE SCALE GENOMIC DNA]</scope>
    <source>
        <strain evidence="4 5">1DrF-4</strain>
    </source>
</reference>
<evidence type="ECO:0000313" key="5">
    <source>
        <dbReference type="Proteomes" id="UP000092024"/>
    </source>
</evidence>
<name>A0A1A5YQR0_9BACL</name>